<evidence type="ECO:0000313" key="2">
    <source>
        <dbReference type="Proteomes" id="UP000829999"/>
    </source>
</evidence>
<reference evidence="3" key="1">
    <citation type="submission" date="2025-08" db="UniProtKB">
        <authorList>
            <consortium name="RefSeq"/>
        </authorList>
    </citation>
    <scope>IDENTIFICATION</scope>
    <source>
        <tissue evidence="3">Whole larval tissue</tissue>
    </source>
</reference>
<dbReference type="Pfam" id="PF07841">
    <property type="entry name" value="DM4_12"/>
    <property type="match status" value="1"/>
</dbReference>
<evidence type="ECO:0000256" key="1">
    <source>
        <dbReference type="SAM" id="MobiDB-lite"/>
    </source>
</evidence>
<dbReference type="OrthoDB" id="6356735at2759"/>
<evidence type="ECO:0000313" key="3">
    <source>
        <dbReference type="RefSeq" id="XP_035449658.1"/>
    </source>
</evidence>
<gene>
    <name evidence="3" type="primary">LOC118275703</name>
</gene>
<organism evidence="2 3">
    <name type="scientific">Spodoptera frugiperda</name>
    <name type="common">Fall armyworm</name>
    <dbReference type="NCBI Taxonomy" id="7108"/>
    <lineage>
        <taxon>Eukaryota</taxon>
        <taxon>Metazoa</taxon>
        <taxon>Ecdysozoa</taxon>
        <taxon>Arthropoda</taxon>
        <taxon>Hexapoda</taxon>
        <taxon>Insecta</taxon>
        <taxon>Pterygota</taxon>
        <taxon>Neoptera</taxon>
        <taxon>Endopterygota</taxon>
        <taxon>Lepidoptera</taxon>
        <taxon>Glossata</taxon>
        <taxon>Ditrysia</taxon>
        <taxon>Noctuoidea</taxon>
        <taxon>Noctuidae</taxon>
        <taxon>Amphipyrinae</taxon>
        <taxon>Spodoptera</taxon>
    </lineage>
</organism>
<dbReference type="RefSeq" id="XP_035449658.1">
    <property type="nucleotide sequence ID" value="XM_035593765.2"/>
</dbReference>
<dbReference type="Proteomes" id="UP000829999">
    <property type="component" value="Chromosome 8"/>
</dbReference>
<sequence length="258" mass="27926">MYAELEDVSYTQESGKMGPKVSCVVLAACLVLAGAEYRNDGFDFRGFVPSFQRTEDQLAEPSARIEKNRDERDNQADRTQRFGISSYGSTGGGSYGSTAPGLYGPVKIDLGGVLIGSILGFGAVIILPKIIHALSYSYGGGYGRSLDTDFGQVSEVFGKIDEMLSRYNVDSTACMQRLACSYVQLANENMISGNATDFDVLLSSLSNNTLVRRMLDGTAVFDAVSAGRSPDSDCHELYHKCKLDKKTVVKMLTQLVPS</sequence>
<protein>
    <submittedName>
        <fullName evidence="3">Uncharacterized protein LOC118275703 isoform X1</fullName>
    </submittedName>
</protein>
<dbReference type="GeneID" id="118275703"/>
<proteinExistence type="predicted"/>
<accession>A0A9R0DDS2</accession>
<keyword evidence="2" id="KW-1185">Reference proteome</keyword>
<feature type="region of interest" description="Disordered" evidence="1">
    <location>
        <begin position="58"/>
        <end position="87"/>
    </location>
</feature>
<dbReference type="InterPro" id="IPR006631">
    <property type="entry name" value="DM4_12"/>
</dbReference>
<dbReference type="AlphaFoldDB" id="A0A9R0DDS2"/>
<feature type="compositionally biased region" description="Basic and acidic residues" evidence="1">
    <location>
        <begin position="63"/>
        <end position="80"/>
    </location>
</feature>
<name>A0A9R0DDS2_SPOFR</name>